<keyword evidence="8" id="KW-1185">Reference proteome</keyword>
<keyword evidence="6" id="KW-1133">Transmembrane helix</keyword>
<gene>
    <name evidence="7" type="ORF">CAUJ_LOCUS11071</name>
</gene>
<organism evidence="7 8">
    <name type="scientific">Caenorhabditis auriculariae</name>
    <dbReference type="NCBI Taxonomy" id="2777116"/>
    <lineage>
        <taxon>Eukaryota</taxon>
        <taxon>Metazoa</taxon>
        <taxon>Ecdysozoa</taxon>
        <taxon>Nematoda</taxon>
        <taxon>Chromadorea</taxon>
        <taxon>Rhabditida</taxon>
        <taxon>Rhabditina</taxon>
        <taxon>Rhabditomorpha</taxon>
        <taxon>Rhabditoidea</taxon>
        <taxon>Rhabditidae</taxon>
        <taxon>Peloderinae</taxon>
        <taxon>Caenorhabditis</taxon>
    </lineage>
</organism>
<evidence type="ECO:0000256" key="1">
    <source>
        <dbReference type="ARBA" id="ARBA00004606"/>
    </source>
</evidence>
<dbReference type="EMBL" id="CAJGYM010000051">
    <property type="protein sequence ID" value="CAD6195152.1"/>
    <property type="molecule type" value="Genomic_DNA"/>
</dbReference>
<dbReference type="AlphaFoldDB" id="A0A8S1HJE0"/>
<keyword evidence="6" id="KW-0812">Transmembrane</keyword>
<dbReference type="PANTHER" id="PTHR46671">
    <property type="entry name" value="PROTEIN CBG11221"/>
    <property type="match status" value="1"/>
</dbReference>
<dbReference type="InterPro" id="IPR003406">
    <property type="entry name" value="Glyco_trans_14"/>
</dbReference>
<dbReference type="Proteomes" id="UP000835052">
    <property type="component" value="Unassembled WGS sequence"/>
</dbReference>
<protein>
    <submittedName>
        <fullName evidence="7">Uncharacterized protein</fullName>
    </submittedName>
</protein>
<evidence type="ECO:0000256" key="2">
    <source>
        <dbReference type="ARBA" id="ARBA00022676"/>
    </source>
</evidence>
<dbReference type="GO" id="GO:0016757">
    <property type="term" value="F:glycosyltransferase activity"/>
    <property type="evidence" value="ECO:0007669"/>
    <property type="project" value="UniProtKB-KW"/>
</dbReference>
<evidence type="ECO:0000256" key="4">
    <source>
        <dbReference type="ARBA" id="ARBA00023136"/>
    </source>
</evidence>
<reference evidence="7" key="1">
    <citation type="submission" date="2020-10" db="EMBL/GenBank/DDBJ databases">
        <authorList>
            <person name="Kikuchi T."/>
        </authorList>
    </citation>
    <scope>NUCLEOTIDE SEQUENCE</scope>
    <source>
        <strain evidence="7">NKZ352</strain>
    </source>
</reference>
<name>A0A8S1HJE0_9PELO</name>
<proteinExistence type="predicted"/>
<dbReference type="GO" id="GO:0016020">
    <property type="term" value="C:membrane"/>
    <property type="evidence" value="ECO:0007669"/>
    <property type="project" value="UniProtKB-SubCell"/>
</dbReference>
<feature type="transmembrane region" description="Helical" evidence="6">
    <location>
        <begin position="32"/>
        <end position="50"/>
    </location>
</feature>
<keyword evidence="3" id="KW-0808">Transferase</keyword>
<accession>A0A8S1HJE0</accession>
<keyword evidence="4 6" id="KW-0472">Membrane</keyword>
<comment type="caution">
    <text evidence="7">The sequence shown here is derived from an EMBL/GenBank/DDBJ whole genome shotgun (WGS) entry which is preliminary data.</text>
</comment>
<evidence type="ECO:0000256" key="5">
    <source>
        <dbReference type="ARBA" id="ARBA00023180"/>
    </source>
</evidence>
<dbReference type="OrthoDB" id="2019572at2759"/>
<evidence type="ECO:0000256" key="6">
    <source>
        <dbReference type="SAM" id="Phobius"/>
    </source>
</evidence>
<dbReference type="PANTHER" id="PTHR46671:SF2">
    <property type="entry name" value="GLYCOSYLATION RELATED"/>
    <property type="match status" value="1"/>
</dbReference>
<dbReference type="Pfam" id="PF02485">
    <property type="entry name" value="Branch"/>
    <property type="match status" value="1"/>
</dbReference>
<evidence type="ECO:0000313" key="7">
    <source>
        <dbReference type="EMBL" id="CAD6195152.1"/>
    </source>
</evidence>
<evidence type="ECO:0000256" key="3">
    <source>
        <dbReference type="ARBA" id="ARBA00022679"/>
    </source>
</evidence>
<keyword evidence="2" id="KW-0328">Glycosyltransferase</keyword>
<keyword evidence="5" id="KW-0325">Glycoprotein</keyword>
<evidence type="ECO:0000313" key="8">
    <source>
        <dbReference type="Proteomes" id="UP000835052"/>
    </source>
</evidence>
<sequence>MPEYKYRILPVENDLEAVENRKSCARANVGRAFLFLTIVVLTLLVIFVSISDVSFDYGFDKIDLIALSEDIRPIGSHIEELWRAYKLPKVLTYNCNAFIDNDNGVMEKYAKNGRIRLEKDVEVAMDCASIRRRVMGNNPYPKIRSFAIARNVYESYALQEAFLSFSYHPDNSYCFALSKNATSKFSKKIRRLEQCFPNIYLLNKTYEFDSAGHYQDIAHFGCLERLREKKQWSHVFFLQNDDLLLYTPEEISEISKILGDASGYYGGDEMLLSTLHSNTWLKIGGQPKIPCAFPDFVRWTHWNYESEKKCLSKKRRHGVCLVGVEYLNQLSKTNRLVANKVKMDFDFGAVMCVGEYLHKISTGARKRDIDKNFYQNLPQVRQLHEKNFKC</sequence>
<comment type="subcellular location">
    <subcellularLocation>
        <location evidence="1">Membrane</location>
        <topology evidence="1">Single-pass type II membrane protein</topology>
    </subcellularLocation>
</comment>